<reference evidence="4 5" key="1">
    <citation type="submission" date="2022-04" db="EMBL/GenBank/DDBJ databases">
        <title>Leucobacter sp. isolated from rhizosphere of garlic.</title>
        <authorList>
            <person name="Won M."/>
            <person name="Lee C.-M."/>
            <person name="Woen H.-Y."/>
            <person name="Kwon S.-W."/>
        </authorList>
    </citation>
    <scope>NUCLEOTIDE SEQUENCE [LARGE SCALE GENOMIC DNA]</scope>
    <source>
        <strain evidence="4 5">H21R-40</strain>
    </source>
</reference>
<feature type="domain" description="Transcriptional repressor PaaX-like C-terminal" evidence="2">
    <location>
        <begin position="192"/>
        <end position="285"/>
    </location>
</feature>
<sequence length="318" mass="35060">MSTAAQLLPRNQQGARSQQLLTVLLGDYWYLRAEPLPSGALVALLRVFDVTEAGARAAIQRLAQRGFFVAHREGRSTSYAVHANTGGVLAERTRALFMGNRHASWDGGWTIVAYSLAEVERTTRNAVRDHLKRLRFGKLVDGVWVRPGDHGDAVAEIRESLGRSIPVEDLSCFVGARLPEGANSGAAIARAFDLPGVAAGYTEFVERWRPIAAELASVSFRAHEQRPPEEALRIRTALMSEWRQLRHADPMLPQQLLDEAFPLAEAAHICEFLYDALGEPAERAFRNVLEPFRPELGALAGHHTFAELGKLADPSRDA</sequence>
<dbReference type="EMBL" id="CP095045">
    <property type="protein sequence ID" value="UOQ57467.1"/>
    <property type="molecule type" value="Genomic_DNA"/>
</dbReference>
<evidence type="ECO:0000259" key="1">
    <source>
        <dbReference type="Pfam" id="PF07848"/>
    </source>
</evidence>
<dbReference type="PIRSF" id="PIRSF020623">
    <property type="entry name" value="PaaX"/>
    <property type="match status" value="1"/>
</dbReference>
<dbReference type="Proteomes" id="UP000831786">
    <property type="component" value="Chromosome"/>
</dbReference>
<dbReference type="Pfam" id="PF20803">
    <property type="entry name" value="PaaX_M"/>
    <property type="match status" value="1"/>
</dbReference>
<proteinExistence type="predicted"/>
<evidence type="ECO:0000259" key="2">
    <source>
        <dbReference type="Pfam" id="PF08223"/>
    </source>
</evidence>
<organism evidence="4 5">
    <name type="scientific">Leucobacter allii</name>
    <dbReference type="NCBI Taxonomy" id="2932247"/>
    <lineage>
        <taxon>Bacteria</taxon>
        <taxon>Bacillati</taxon>
        <taxon>Actinomycetota</taxon>
        <taxon>Actinomycetes</taxon>
        <taxon>Micrococcales</taxon>
        <taxon>Microbacteriaceae</taxon>
        <taxon>Leucobacter</taxon>
    </lineage>
</organism>
<dbReference type="InterPro" id="IPR012906">
    <property type="entry name" value="PaaX-like_N"/>
</dbReference>
<protein>
    <recommendedName>
        <fullName evidence="6">PaaX family transcriptional regulator</fullName>
    </recommendedName>
</protein>
<evidence type="ECO:0000313" key="5">
    <source>
        <dbReference type="Proteomes" id="UP000831786"/>
    </source>
</evidence>
<dbReference type="RefSeq" id="WP_244692514.1">
    <property type="nucleotide sequence ID" value="NZ_CP095044.1"/>
</dbReference>
<keyword evidence="5" id="KW-1185">Reference proteome</keyword>
<feature type="domain" description="Transcriptional repressor PaaX-like central Cas2-like" evidence="3">
    <location>
        <begin position="103"/>
        <end position="164"/>
    </location>
</feature>
<dbReference type="InterPro" id="IPR048846">
    <property type="entry name" value="PaaX-like_central"/>
</dbReference>
<dbReference type="PANTHER" id="PTHR30319:SF1">
    <property type="entry name" value="TRANSCRIPTIONAL REPRESSOR PAAX"/>
    <property type="match status" value="1"/>
</dbReference>
<dbReference type="Gene3D" id="1.10.10.10">
    <property type="entry name" value="Winged helix-like DNA-binding domain superfamily/Winged helix DNA-binding domain"/>
    <property type="match status" value="1"/>
</dbReference>
<evidence type="ECO:0000313" key="4">
    <source>
        <dbReference type="EMBL" id="UOQ57467.1"/>
    </source>
</evidence>
<dbReference type="InterPro" id="IPR011965">
    <property type="entry name" value="PaaX_trns_reg"/>
</dbReference>
<dbReference type="Gene3D" id="3.30.70.2650">
    <property type="match status" value="1"/>
</dbReference>
<dbReference type="PANTHER" id="PTHR30319">
    <property type="entry name" value="PHENYLACETIC ACID REGULATOR-RELATED TRANSCRIPTIONAL REPRESSOR"/>
    <property type="match status" value="1"/>
</dbReference>
<name>A0ABY4FMG6_9MICO</name>
<dbReference type="InterPro" id="IPR036388">
    <property type="entry name" value="WH-like_DNA-bd_sf"/>
</dbReference>
<evidence type="ECO:0000259" key="3">
    <source>
        <dbReference type="Pfam" id="PF20803"/>
    </source>
</evidence>
<dbReference type="InterPro" id="IPR013225">
    <property type="entry name" value="PaaX_C"/>
</dbReference>
<accession>A0ABY4FMG6</accession>
<evidence type="ECO:0008006" key="6">
    <source>
        <dbReference type="Google" id="ProtNLM"/>
    </source>
</evidence>
<dbReference type="Pfam" id="PF07848">
    <property type="entry name" value="PaaX"/>
    <property type="match status" value="1"/>
</dbReference>
<dbReference type="Pfam" id="PF08223">
    <property type="entry name" value="PaaX_C"/>
    <property type="match status" value="1"/>
</dbReference>
<gene>
    <name evidence="4" type="ORF">MUN78_01070</name>
</gene>
<feature type="domain" description="Transcriptional repressor PaaX-like N-terminal" evidence="1">
    <location>
        <begin position="20"/>
        <end position="80"/>
    </location>
</feature>